<feature type="region of interest" description="Disordered" evidence="1">
    <location>
        <begin position="206"/>
        <end position="242"/>
    </location>
</feature>
<gene>
    <name evidence="4" type="ORF">C8N46_103213</name>
</gene>
<protein>
    <recommendedName>
        <fullName evidence="3">DUF7477 domain-containing protein</fullName>
    </recommendedName>
</protein>
<comment type="caution">
    <text evidence="4">The sequence shown here is derived from an EMBL/GenBank/DDBJ whole genome shotgun (WGS) entry which is preliminary data.</text>
</comment>
<feature type="compositionally biased region" description="Low complexity" evidence="1">
    <location>
        <begin position="215"/>
        <end position="242"/>
    </location>
</feature>
<reference evidence="4 5" key="1">
    <citation type="submission" date="2018-04" db="EMBL/GenBank/DDBJ databases">
        <title>Genomic Encyclopedia of Archaeal and Bacterial Type Strains, Phase II (KMG-II): from individual species to whole genera.</title>
        <authorList>
            <person name="Goeker M."/>
        </authorList>
    </citation>
    <scope>NUCLEOTIDE SEQUENCE [LARGE SCALE GENOMIC DNA]</scope>
    <source>
        <strain evidence="4 5">DSM 25731</strain>
    </source>
</reference>
<keyword evidence="5" id="KW-1185">Reference proteome</keyword>
<dbReference type="Pfam" id="PF24289">
    <property type="entry name" value="DUF7477"/>
    <property type="match status" value="2"/>
</dbReference>
<feature type="domain" description="DUF7477" evidence="3">
    <location>
        <begin position="244"/>
        <end position="382"/>
    </location>
</feature>
<evidence type="ECO:0000259" key="3">
    <source>
        <dbReference type="Pfam" id="PF24289"/>
    </source>
</evidence>
<evidence type="ECO:0000313" key="5">
    <source>
        <dbReference type="Proteomes" id="UP000244090"/>
    </source>
</evidence>
<accession>A0A2T6C1C7</accession>
<keyword evidence="2" id="KW-0732">Signal</keyword>
<proteinExistence type="predicted"/>
<evidence type="ECO:0000256" key="1">
    <source>
        <dbReference type="SAM" id="MobiDB-lite"/>
    </source>
</evidence>
<dbReference type="InterPro" id="IPR055900">
    <property type="entry name" value="DUF7477"/>
</dbReference>
<feature type="chain" id="PRO_5015575101" description="DUF7477 domain-containing protein" evidence="2">
    <location>
        <begin position="21"/>
        <end position="479"/>
    </location>
</feature>
<name>A0A2T6C1C7_9FLAO</name>
<feature type="signal peptide" evidence="2">
    <location>
        <begin position="1"/>
        <end position="20"/>
    </location>
</feature>
<feature type="domain" description="DUF7477" evidence="3">
    <location>
        <begin position="386"/>
        <end position="474"/>
    </location>
</feature>
<dbReference type="OrthoDB" id="1399673at2"/>
<dbReference type="RefSeq" id="WP_146169763.1">
    <property type="nucleotide sequence ID" value="NZ_QBKT01000003.1"/>
</dbReference>
<dbReference type="Proteomes" id="UP000244090">
    <property type="component" value="Unassembled WGS sequence"/>
</dbReference>
<dbReference type="EMBL" id="QBKT01000003">
    <property type="protein sequence ID" value="PTX62115.1"/>
    <property type="molecule type" value="Genomic_DNA"/>
</dbReference>
<evidence type="ECO:0000256" key="2">
    <source>
        <dbReference type="SAM" id="SignalP"/>
    </source>
</evidence>
<sequence>MIRKNIFFAFTLLVCTTLFSQQKLNMDLTNSCSFDGSPITGEIYGFASSNEAISIVDEIVGHIGLKRNFQIQASNVPNAAATIRRSPNGTYERYILYSQNFISRIINRSNSYWAAIGVMAHEIAHHLNGHTLKGPSRPPTELEADEFAGFILYKMGATLEQAQSMFNNSLMYTRYESATHPATSARLEAVAVGYQKAKEKDGKTTVSKLPDYKKNYPNTTTKTNYPNTTTYPKTTTTTKPKTTTSTSNKVFSLVMGKGTGYYGQTWKTSFDFPSDEIKKGWDDNRYITSLTYGDNKWTLVMSKGTKYTTQRWRTRSYFPKDEIKKGWDDGYAITSITYGDGMWALVMSKGSGLYAQQWRTRVNFPKDEIKKGWDDGRQITSLSYGDGTWVLVLSKGSKSELQKWRTRSYFPKDEIKKGWDDGYDITSLTYGDGVWALVLSKGSGLYSQAWRNRTYFPSEEIRKGWDDGKTIISVNYGDN</sequence>
<evidence type="ECO:0000313" key="4">
    <source>
        <dbReference type="EMBL" id="PTX62115.1"/>
    </source>
</evidence>
<dbReference type="AlphaFoldDB" id="A0A2T6C1C7"/>
<organism evidence="4 5">
    <name type="scientific">Kordia periserrulae</name>
    <dbReference type="NCBI Taxonomy" id="701523"/>
    <lineage>
        <taxon>Bacteria</taxon>
        <taxon>Pseudomonadati</taxon>
        <taxon>Bacteroidota</taxon>
        <taxon>Flavobacteriia</taxon>
        <taxon>Flavobacteriales</taxon>
        <taxon>Flavobacteriaceae</taxon>
        <taxon>Kordia</taxon>
    </lineage>
</organism>